<keyword evidence="2" id="KW-1003">Cell membrane</keyword>
<organism evidence="7 8">
    <name type="scientific">Pseudolabrys taiwanensis</name>
    <dbReference type="NCBI Taxonomy" id="331696"/>
    <lineage>
        <taxon>Bacteria</taxon>
        <taxon>Pseudomonadati</taxon>
        <taxon>Pseudomonadota</taxon>
        <taxon>Alphaproteobacteria</taxon>
        <taxon>Hyphomicrobiales</taxon>
        <taxon>Xanthobacteraceae</taxon>
        <taxon>Pseudolabrys</taxon>
    </lineage>
</organism>
<protein>
    <submittedName>
        <fullName evidence="7">LysE family translocator</fullName>
    </submittedName>
</protein>
<dbReference type="GO" id="GO:0005886">
    <property type="term" value="C:plasma membrane"/>
    <property type="evidence" value="ECO:0007669"/>
    <property type="project" value="UniProtKB-SubCell"/>
</dbReference>
<keyword evidence="5 6" id="KW-0472">Membrane</keyword>
<feature type="transmembrane region" description="Helical" evidence="6">
    <location>
        <begin position="111"/>
        <end position="133"/>
    </location>
</feature>
<dbReference type="AlphaFoldDB" id="A0A345ZVT2"/>
<dbReference type="InterPro" id="IPR001123">
    <property type="entry name" value="LeuE-type"/>
</dbReference>
<evidence type="ECO:0000256" key="6">
    <source>
        <dbReference type="SAM" id="Phobius"/>
    </source>
</evidence>
<reference evidence="7 8" key="1">
    <citation type="submission" date="2018-07" db="EMBL/GenBank/DDBJ databases">
        <authorList>
            <person name="Quirk P.G."/>
            <person name="Krulwich T.A."/>
        </authorList>
    </citation>
    <scope>NUCLEOTIDE SEQUENCE [LARGE SCALE GENOMIC DNA]</scope>
    <source>
        <strain evidence="7 8">CC-BB4</strain>
    </source>
</reference>
<dbReference type="RefSeq" id="WP_115691251.1">
    <property type="nucleotide sequence ID" value="NZ_CP031417.1"/>
</dbReference>
<keyword evidence="4 6" id="KW-1133">Transmembrane helix</keyword>
<evidence type="ECO:0000256" key="5">
    <source>
        <dbReference type="ARBA" id="ARBA00023136"/>
    </source>
</evidence>
<evidence type="ECO:0000256" key="1">
    <source>
        <dbReference type="ARBA" id="ARBA00004651"/>
    </source>
</evidence>
<dbReference type="OrthoDB" id="9804822at2"/>
<dbReference type="Pfam" id="PF01810">
    <property type="entry name" value="LysE"/>
    <property type="match status" value="1"/>
</dbReference>
<dbReference type="GO" id="GO:0015171">
    <property type="term" value="F:amino acid transmembrane transporter activity"/>
    <property type="evidence" value="ECO:0007669"/>
    <property type="project" value="TreeGrafter"/>
</dbReference>
<evidence type="ECO:0000256" key="2">
    <source>
        <dbReference type="ARBA" id="ARBA00022475"/>
    </source>
</evidence>
<sequence length="204" mass="21072">MTLTALLIFSGALLIAAASPGPGIFALVARVISGGLTGVVPFAAGLITGDLIWLGAAVLGLAVLAHTFYDAFMVVKFVGAAYLIYLAYRMWTTPAYAPDADTSPKRGKPLAMYFAGLAVTMGNPKVVGFYLALLPSLIDLGDVGLLGYVELAGLCVAILSLVLAFYIVAAARARMLFKSPRALCVLNRTGGTLMAGAAIAVVTK</sequence>
<proteinExistence type="predicted"/>
<comment type="subcellular location">
    <subcellularLocation>
        <location evidence="1">Cell membrane</location>
        <topology evidence="1">Multi-pass membrane protein</topology>
    </subcellularLocation>
</comment>
<dbReference type="PANTHER" id="PTHR30086">
    <property type="entry name" value="ARGININE EXPORTER PROTEIN ARGO"/>
    <property type="match status" value="1"/>
</dbReference>
<dbReference type="PANTHER" id="PTHR30086:SF20">
    <property type="entry name" value="ARGININE EXPORTER PROTEIN ARGO-RELATED"/>
    <property type="match status" value="1"/>
</dbReference>
<evidence type="ECO:0000256" key="4">
    <source>
        <dbReference type="ARBA" id="ARBA00022989"/>
    </source>
</evidence>
<keyword evidence="8" id="KW-1185">Reference proteome</keyword>
<dbReference type="Proteomes" id="UP000254889">
    <property type="component" value="Chromosome"/>
</dbReference>
<dbReference type="KEGG" id="ptaw:DW352_11210"/>
<feature type="transmembrane region" description="Helical" evidence="6">
    <location>
        <begin position="145"/>
        <end position="169"/>
    </location>
</feature>
<accession>A0A345ZVT2</accession>
<name>A0A345ZVT2_9HYPH</name>
<evidence type="ECO:0000256" key="3">
    <source>
        <dbReference type="ARBA" id="ARBA00022692"/>
    </source>
</evidence>
<feature type="transmembrane region" description="Helical" evidence="6">
    <location>
        <begin position="42"/>
        <end position="64"/>
    </location>
</feature>
<dbReference type="EMBL" id="CP031417">
    <property type="protein sequence ID" value="AXK81029.1"/>
    <property type="molecule type" value="Genomic_DNA"/>
</dbReference>
<evidence type="ECO:0000313" key="8">
    <source>
        <dbReference type="Proteomes" id="UP000254889"/>
    </source>
</evidence>
<keyword evidence="3 6" id="KW-0812">Transmembrane</keyword>
<feature type="transmembrane region" description="Helical" evidence="6">
    <location>
        <begin position="71"/>
        <end position="91"/>
    </location>
</feature>
<evidence type="ECO:0000313" key="7">
    <source>
        <dbReference type="EMBL" id="AXK81029.1"/>
    </source>
</evidence>
<gene>
    <name evidence="7" type="ORF">DW352_11210</name>
</gene>